<accession>A0A1S8L7U6</accession>
<keyword evidence="6" id="KW-0046">Antibiotic resistance</keyword>
<dbReference type="GO" id="GO:0046677">
    <property type="term" value="P:response to antibiotic"/>
    <property type="evidence" value="ECO:0007669"/>
    <property type="project" value="UniProtKB-KW"/>
</dbReference>
<keyword evidence="2" id="KW-1003">Cell membrane</keyword>
<comment type="catalytic activity">
    <reaction evidence="6">
        <text>L-lysyl-tRNA(Lys) + a 1,2-diacyl-sn-glycero-3-phospho-(1'-sn-glycerol) = a 1,2-diacyl-sn-glycero-3-phospho-1'-(3'-O-L-lysyl)-sn-glycerol + tRNA(Lys)</text>
        <dbReference type="Rhea" id="RHEA:10668"/>
        <dbReference type="Rhea" id="RHEA-COMP:9696"/>
        <dbReference type="Rhea" id="RHEA-COMP:9697"/>
        <dbReference type="ChEBI" id="CHEBI:64716"/>
        <dbReference type="ChEBI" id="CHEBI:75792"/>
        <dbReference type="ChEBI" id="CHEBI:78442"/>
        <dbReference type="ChEBI" id="CHEBI:78529"/>
        <dbReference type="EC" id="2.3.2.3"/>
    </reaction>
</comment>
<feature type="transmembrane region" description="Helical" evidence="6">
    <location>
        <begin position="303"/>
        <end position="326"/>
    </location>
</feature>
<dbReference type="KEGG" id="crw:CROST_038480"/>
<keyword evidence="6" id="KW-0443">Lipid metabolism</keyword>
<keyword evidence="5 6" id="KW-0472">Membrane</keyword>
<gene>
    <name evidence="6" type="primary">mprF</name>
    <name evidence="7" type="ORF">CROST_038480</name>
</gene>
<keyword evidence="6" id="KW-0808">Transferase</keyword>
<evidence type="ECO:0000256" key="6">
    <source>
        <dbReference type="RuleBase" id="RU363042"/>
    </source>
</evidence>
<dbReference type="EMBL" id="CP096983">
    <property type="protein sequence ID" value="URZ13098.1"/>
    <property type="molecule type" value="Genomic_DNA"/>
</dbReference>
<reference evidence="7 8" key="1">
    <citation type="submission" date="2022-04" db="EMBL/GenBank/DDBJ databases">
        <title>Genome sequence of C. roseum typestrain.</title>
        <authorList>
            <person name="Poehlein A."/>
            <person name="Schoch T."/>
            <person name="Duerre P."/>
            <person name="Daniel R."/>
        </authorList>
    </citation>
    <scope>NUCLEOTIDE SEQUENCE [LARGE SCALE GENOMIC DNA]</scope>
    <source>
        <strain evidence="7 8">DSM 7320</strain>
    </source>
</reference>
<feature type="transmembrane region" description="Helical" evidence="6">
    <location>
        <begin position="5"/>
        <end position="24"/>
    </location>
</feature>
<dbReference type="PANTHER" id="PTHR37693">
    <property type="entry name" value="PHOSPHATIDYLGLYCEROL LYSYLTRANSFERASE"/>
    <property type="match status" value="1"/>
</dbReference>
<comment type="subcellular location">
    <subcellularLocation>
        <location evidence="1 6">Cell membrane</location>
        <topology evidence="1 6">Multi-pass membrane protein</topology>
    </subcellularLocation>
</comment>
<comment type="function">
    <text evidence="6">Catalyzes the transfer of a lysyl group from L-lysyl-tRNA(Lys) to membrane-bound phosphatidylglycerol (PG), which produces lysylphosphatidylglycerol (LPG), a major component of the bacterial membrane with a positive net charge. LPG synthesis contributes to bacterial virulence as it is involved in the resistance mechanism against cationic antimicrobial peptides (CAMP) produces by the host's immune system (defensins, cathelicidins) and by the competing microorganisms.</text>
</comment>
<dbReference type="STRING" id="84029.CROST_18260"/>
<feature type="transmembrane region" description="Helical" evidence="6">
    <location>
        <begin position="44"/>
        <end position="68"/>
    </location>
</feature>
<dbReference type="GO" id="GO:0050071">
    <property type="term" value="F:phosphatidylglycerol lysyltransferase activity"/>
    <property type="evidence" value="ECO:0007669"/>
    <property type="project" value="UniProtKB-EC"/>
</dbReference>
<evidence type="ECO:0000313" key="8">
    <source>
        <dbReference type="Proteomes" id="UP000190951"/>
    </source>
</evidence>
<name>A0A1S8L7U6_9CLOT</name>
<dbReference type="PANTHER" id="PTHR37693:SF1">
    <property type="entry name" value="INTEGRAL MEMBRANE PROTEIN"/>
    <property type="match status" value="1"/>
</dbReference>
<dbReference type="RefSeq" id="WP_077832173.1">
    <property type="nucleotide sequence ID" value="NZ_CP096983.1"/>
</dbReference>
<evidence type="ECO:0000256" key="5">
    <source>
        <dbReference type="ARBA" id="ARBA00023136"/>
    </source>
</evidence>
<keyword evidence="8" id="KW-1185">Reference proteome</keyword>
<comment type="similarity">
    <text evidence="6">Belongs to the LPG synthase family.</text>
</comment>
<dbReference type="GO" id="GO:0005886">
    <property type="term" value="C:plasma membrane"/>
    <property type="evidence" value="ECO:0007669"/>
    <property type="project" value="UniProtKB-SubCell"/>
</dbReference>
<keyword evidence="4 6" id="KW-1133">Transmembrane helix</keyword>
<feature type="transmembrane region" description="Helical" evidence="6">
    <location>
        <begin position="155"/>
        <end position="176"/>
    </location>
</feature>
<sequence>MGNKILNLIVVILCAGIFLSFFIFNKSSSSLATIVSKLDMHWIIIALIFMLIFWLLESIILHIITTIIHKSKNLFTKSIKFAMIGQFWGSITPFASGSQPAQFYAMTEYGIPGASASSILMIKFIVHQTVFTIYSILVVLLKFNYFRGNIKYFTYFWVVGFTFNTLIIIVACSFLINHNLTEKVLHIIISLLGKVKIIKNPEKRFKKIQEGLVNFHKNSSIIWNNKIVCLNACILTFIQWTIYYSIPYCVYRSFGFNSANIFTMISAQVFLTIIMSCIPLPGGEGGAEGGFFLIFKLFFPQKMILSAILIWRILSYYSCILSGSLFSMLSSKNDKDNATSSS</sequence>
<evidence type="ECO:0000313" key="7">
    <source>
        <dbReference type="EMBL" id="URZ13098.1"/>
    </source>
</evidence>
<dbReference type="Pfam" id="PF03706">
    <property type="entry name" value="LPG_synthase_TM"/>
    <property type="match status" value="1"/>
</dbReference>
<feature type="transmembrane region" description="Helical" evidence="6">
    <location>
        <begin position="258"/>
        <end position="282"/>
    </location>
</feature>
<proteinExistence type="inferred from homology"/>
<evidence type="ECO:0000256" key="3">
    <source>
        <dbReference type="ARBA" id="ARBA00022692"/>
    </source>
</evidence>
<organism evidence="7 8">
    <name type="scientific">Clostridium felsineum</name>
    <dbReference type="NCBI Taxonomy" id="36839"/>
    <lineage>
        <taxon>Bacteria</taxon>
        <taxon>Bacillati</taxon>
        <taxon>Bacillota</taxon>
        <taxon>Clostridia</taxon>
        <taxon>Eubacteriales</taxon>
        <taxon>Clostridiaceae</taxon>
        <taxon>Clostridium</taxon>
    </lineage>
</organism>
<protein>
    <recommendedName>
        <fullName evidence="6">Phosphatidylglycerol lysyltransferase</fullName>
        <ecNumber evidence="6">2.3.2.3</ecNumber>
    </recommendedName>
    <alternativeName>
        <fullName evidence="6">Lysylphosphatidylglycerol synthase</fullName>
    </alternativeName>
</protein>
<keyword evidence="3 6" id="KW-0812">Transmembrane</keyword>
<dbReference type="Proteomes" id="UP000190951">
    <property type="component" value="Chromosome"/>
</dbReference>
<feature type="transmembrane region" description="Helical" evidence="6">
    <location>
        <begin position="227"/>
        <end position="246"/>
    </location>
</feature>
<dbReference type="InterPro" id="IPR022791">
    <property type="entry name" value="L-PG_synthase/AglD"/>
</dbReference>
<evidence type="ECO:0000256" key="1">
    <source>
        <dbReference type="ARBA" id="ARBA00004651"/>
    </source>
</evidence>
<evidence type="ECO:0000256" key="4">
    <source>
        <dbReference type="ARBA" id="ARBA00022989"/>
    </source>
</evidence>
<dbReference type="NCBIfam" id="TIGR00374">
    <property type="entry name" value="flippase-like domain"/>
    <property type="match status" value="1"/>
</dbReference>
<feature type="transmembrane region" description="Helical" evidence="6">
    <location>
        <begin position="124"/>
        <end position="143"/>
    </location>
</feature>
<dbReference type="EC" id="2.3.2.3" evidence="6"/>
<evidence type="ECO:0000256" key="2">
    <source>
        <dbReference type="ARBA" id="ARBA00022475"/>
    </source>
</evidence>
<dbReference type="GO" id="GO:0006629">
    <property type="term" value="P:lipid metabolic process"/>
    <property type="evidence" value="ECO:0007669"/>
    <property type="project" value="UniProtKB-KW"/>
</dbReference>
<dbReference type="AlphaFoldDB" id="A0A1S8L7U6"/>